<dbReference type="Pfam" id="PF05973">
    <property type="entry name" value="Gp49"/>
    <property type="match status" value="1"/>
</dbReference>
<keyword evidence="2" id="KW-1185">Reference proteome</keyword>
<comment type="caution">
    <text evidence="1">The sequence shown here is derived from an EMBL/GenBank/DDBJ whole genome shotgun (WGS) entry which is preliminary data.</text>
</comment>
<name>A0ABQ2T2C4_STREZ</name>
<gene>
    <name evidence="1" type="ORF">GCM10010285_29320</name>
</gene>
<dbReference type="InterPro" id="IPR009241">
    <property type="entry name" value="HigB-like"/>
</dbReference>
<dbReference type="Proteomes" id="UP000597853">
    <property type="component" value="Unassembled WGS sequence"/>
</dbReference>
<protein>
    <recommendedName>
        <fullName evidence="3">Type II toxin-antitoxin system RelE/ParE family toxin</fullName>
    </recommendedName>
</protein>
<dbReference type="EMBL" id="BMTX01000007">
    <property type="protein sequence ID" value="GGS48051.1"/>
    <property type="molecule type" value="Genomic_DNA"/>
</dbReference>
<proteinExistence type="predicted"/>
<accession>A0ABQ2T2C4</accession>
<sequence length="139" mass="15933">MYRPTTLLPNGTAMSASPEQDPYVIELEPEVRAWLETLPLPDYRTAERFADRLATDGPALPFPLASHLGDGLRELRIGPMRVTYWFAPGRRAVLLTVFRKTRMRERDEVLRAQRARKLCEAEHSPAGEHAVYCRDEEAR</sequence>
<evidence type="ECO:0008006" key="3">
    <source>
        <dbReference type="Google" id="ProtNLM"/>
    </source>
</evidence>
<evidence type="ECO:0000313" key="1">
    <source>
        <dbReference type="EMBL" id="GGS48051.1"/>
    </source>
</evidence>
<reference evidence="2" key="1">
    <citation type="journal article" date="2019" name="Int. J. Syst. Evol. Microbiol.">
        <title>The Global Catalogue of Microorganisms (GCM) 10K type strain sequencing project: providing services to taxonomists for standard genome sequencing and annotation.</title>
        <authorList>
            <consortium name="The Broad Institute Genomics Platform"/>
            <consortium name="The Broad Institute Genome Sequencing Center for Infectious Disease"/>
            <person name="Wu L."/>
            <person name="Ma J."/>
        </authorList>
    </citation>
    <scope>NUCLEOTIDE SEQUENCE [LARGE SCALE GENOMIC DNA]</scope>
    <source>
        <strain evidence="2">JCM 4416</strain>
    </source>
</reference>
<organism evidence="1 2">
    <name type="scientific">Streptomyces pseudogriseolus</name>
    <name type="common">Streptomyces gancidicus</name>
    <name type="synonym">Streptomyces rubiginosus</name>
    <dbReference type="NCBI Taxonomy" id="36817"/>
    <lineage>
        <taxon>Bacteria</taxon>
        <taxon>Bacillati</taxon>
        <taxon>Actinomycetota</taxon>
        <taxon>Actinomycetes</taxon>
        <taxon>Kitasatosporales</taxon>
        <taxon>Streptomycetaceae</taxon>
        <taxon>Streptomyces</taxon>
        <taxon>Streptomyces pseudogriseolus group</taxon>
    </lineage>
</organism>
<evidence type="ECO:0000313" key="2">
    <source>
        <dbReference type="Proteomes" id="UP000597853"/>
    </source>
</evidence>